<accession>A0A3N3ZSU8</accession>
<comment type="caution">
    <text evidence="2">The sequence shown here is derived from an EMBL/GenBank/DDBJ whole genome shotgun (WGS) entry which is preliminary data.</text>
</comment>
<dbReference type="InterPro" id="IPR045864">
    <property type="entry name" value="aa-tRNA-synth_II/BPL/LPL"/>
</dbReference>
<dbReference type="PROSITE" id="PS51733">
    <property type="entry name" value="BPL_LPL_CATALYTIC"/>
    <property type="match status" value="1"/>
</dbReference>
<keyword evidence="3" id="KW-1185">Reference proteome</keyword>
<sequence length="242" mass="26426">MKLIRQRESLGAEQDYQAGENILRAVRSGSAGPVLRIYQPRPTVAFGRRDELLPGFAAAQRAVKRAGYTPVVRKVGGRAAAYHRGCLVIDHIEPASDPKAEIQQRYALFADMVVAAMEELEIAAEVGEVPGEYCPGEYSVHATGRTIDSPMATIKLSGAAQRIVQGAWYFSTVVVVEQSEPIRAVLTDVYRSLGLEWNPATAGAVEDLRPGTRVSDVESALRKVYGMYARHMGYGSLQEQAF</sequence>
<organism evidence="2 3">
    <name type="scientific">Kocuria soli</name>
    <dbReference type="NCBI Taxonomy" id="2485125"/>
    <lineage>
        <taxon>Bacteria</taxon>
        <taxon>Bacillati</taxon>
        <taxon>Actinomycetota</taxon>
        <taxon>Actinomycetes</taxon>
        <taxon>Micrococcales</taxon>
        <taxon>Micrococcaceae</taxon>
        <taxon>Kocuria</taxon>
    </lineage>
</organism>
<dbReference type="InterPro" id="IPR004143">
    <property type="entry name" value="BPL_LPL_catalytic"/>
</dbReference>
<dbReference type="AlphaFoldDB" id="A0A3N3ZSU8"/>
<reference evidence="2 3" key="1">
    <citation type="submission" date="2018-10" db="EMBL/GenBank/DDBJ databases">
        <title>Kocuria sp. M5W7-7, whole genome shotgun sequence.</title>
        <authorList>
            <person name="Tuo L."/>
        </authorList>
    </citation>
    <scope>NUCLEOTIDE SEQUENCE [LARGE SCALE GENOMIC DNA]</scope>
    <source>
        <strain evidence="2 3">M5W7-7</strain>
    </source>
</reference>
<name>A0A3N3ZSU8_9MICC</name>
<dbReference type="GO" id="GO:0016874">
    <property type="term" value="F:ligase activity"/>
    <property type="evidence" value="ECO:0007669"/>
    <property type="project" value="UniProtKB-KW"/>
</dbReference>
<dbReference type="EMBL" id="RKMF01000002">
    <property type="protein sequence ID" value="ROZ64691.1"/>
    <property type="molecule type" value="Genomic_DNA"/>
</dbReference>
<dbReference type="RefSeq" id="WP_123824032.1">
    <property type="nucleotide sequence ID" value="NZ_RKMF01000002.1"/>
</dbReference>
<feature type="domain" description="BPL/LPL catalytic" evidence="1">
    <location>
        <begin position="29"/>
        <end position="236"/>
    </location>
</feature>
<dbReference type="Pfam" id="PF21948">
    <property type="entry name" value="LplA-B_cat"/>
    <property type="match status" value="1"/>
</dbReference>
<evidence type="ECO:0000313" key="2">
    <source>
        <dbReference type="EMBL" id="ROZ64691.1"/>
    </source>
</evidence>
<evidence type="ECO:0000313" key="3">
    <source>
        <dbReference type="Proteomes" id="UP000270616"/>
    </source>
</evidence>
<proteinExistence type="predicted"/>
<dbReference type="OrthoDB" id="5243608at2"/>
<dbReference type="Gene3D" id="3.30.930.10">
    <property type="entry name" value="Bira Bifunctional Protein, Domain 2"/>
    <property type="match status" value="1"/>
</dbReference>
<evidence type="ECO:0000259" key="1">
    <source>
        <dbReference type="PROSITE" id="PS51733"/>
    </source>
</evidence>
<keyword evidence="2" id="KW-0436">Ligase</keyword>
<dbReference type="SUPFAM" id="SSF55681">
    <property type="entry name" value="Class II aaRS and biotin synthetases"/>
    <property type="match status" value="1"/>
</dbReference>
<gene>
    <name evidence="2" type="ORF">EDL96_02285</name>
</gene>
<protein>
    <submittedName>
        <fullName evidence="2">Lipoate--protein ligase family protein</fullName>
    </submittedName>
</protein>
<dbReference type="Proteomes" id="UP000270616">
    <property type="component" value="Unassembled WGS sequence"/>
</dbReference>